<dbReference type="STRING" id="269670.SAMN02982927_02530"/>
<keyword evidence="5" id="KW-0808">Transferase</keyword>
<evidence type="ECO:0000256" key="3">
    <source>
        <dbReference type="ARBA" id="ARBA00011738"/>
    </source>
</evidence>
<dbReference type="AlphaFoldDB" id="A0A1I2U640"/>
<comment type="similarity">
    <text evidence="2">Belongs to the class-I pyridoxal-phosphate-dependent aminotransferase family.</text>
</comment>
<dbReference type="PANTHER" id="PTHR42790:SF19">
    <property type="entry name" value="KYNURENINE_ALPHA-AMINOADIPATE AMINOTRANSFERASE, MITOCHONDRIAL"/>
    <property type="match status" value="1"/>
</dbReference>
<reference evidence="9" key="1">
    <citation type="submission" date="2016-10" db="EMBL/GenBank/DDBJ databases">
        <authorList>
            <person name="Varghese N."/>
            <person name="Submissions S."/>
        </authorList>
    </citation>
    <scope>NUCLEOTIDE SEQUENCE [LARGE SCALE GENOMIC DNA]</scope>
    <source>
        <strain evidence="9">ATCC 700379</strain>
    </source>
</reference>
<proteinExistence type="inferred from homology"/>
<sequence length="400" mass="44935">MEKLEQYQFSKRFDGVPLIGSAFAGEHPGLIPLAFGFPYPNSFSIDGLAEAAVKALKSEGTEALQYSGGPGQKKILEWIRERSKLRSIQVDTDQIMVTSGSNQGIDLVARTLTDPGDSVWVEAPVYFGALRAFYLAQNELTAFPVDEAGLRVDLIEEALIEASEGKRPMPKFIYVLPNYHNPAGISLSVERRKKLAELAYTYNFYIIEDDAYVELNFDGEFLPSIYSFGPERVIYMSTFSKIVAPGIRMAWIISDPEVLNRIKIVKTEGLTSVLMQEVVSCFLEKVDFAEHLKPLVAGYRMRRDAMVQAINDFFGDEVSFEKPEGGFFLWLTFPEKIDTTRLLHDAVEAGVSFVDGKSFYLDGKPTNNLRLAFSFCDEAQIREAIQTLAKVYQKQKRSVC</sequence>
<evidence type="ECO:0000256" key="1">
    <source>
        <dbReference type="ARBA" id="ARBA00001933"/>
    </source>
</evidence>
<dbReference type="InterPro" id="IPR015421">
    <property type="entry name" value="PyrdxlP-dep_Trfase_major"/>
</dbReference>
<dbReference type="FunFam" id="3.40.640.10:FF:000053">
    <property type="entry name" value="Aminotransferase, class I"/>
    <property type="match status" value="1"/>
</dbReference>
<dbReference type="GO" id="GO:0008483">
    <property type="term" value="F:transaminase activity"/>
    <property type="evidence" value="ECO:0007669"/>
    <property type="project" value="UniProtKB-KW"/>
</dbReference>
<dbReference type="GO" id="GO:0030170">
    <property type="term" value="F:pyridoxal phosphate binding"/>
    <property type="evidence" value="ECO:0007669"/>
    <property type="project" value="InterPro"/>
</dbReference>
<protein>
    <submittedName>
        <fullName evidence="8">2-aminoadipate transaminase</fullName>
    </submittedName>
</protein>
<keyword evidence="4" id="KW-0032">Aminotransferase</keyword>
<dbReference type="OrthoDB" id="9802328at2"/>
<evidence type="ECO:0000256" key="4">
    <source>
        <dbReference type="ARBA" id="ARBA00022576"/>
    </source>
</evidence>
<dbReference type="Pfam" id="PF00155">
    <property type="entry name" value="Aminotran_1_2"/>
    <property type="match status" value="1"/>
</dbReference>
<comment type="subunit">
    <text evidence="3">Homodimer.</text>
</comment>
<gene>
    <name evidence="8" type="ORF">SAMN02982927_02530</name>
</gene>
<dbReference type="RefSeq" id="WP_093673492.1">
    <property type="nucleotide sequence ID" value="NZ_FOOY01000018.1"/>
</dbReference>
<evidence type="ECO:0000313" key="8">
    <source>
        <dbReference type="EMBL" id="SFG71147.1"/>
    </source>
</evidence>
<feature type="domain" description="Aminotransferase class I/classII large" evidence="7">
    <location>
        <begin position="49"/>
        <end position="388"/>
    </location>
</feature>
<dbReference type="EMBL" id="FOOY01000018">
    <property type="protein sequence ID" value="SFG71147.1"/>
    <property type="molecule type" value="Genomic_DNA"/>
</dbReference>
<dbReference type="CDD" id="cd00609">
    <property type="entry name" value="AAT_like"/>
    <property type="match status" value="1"/>
</dbReference>
<dbReference type="InterPro" id="IPR050859">
    <property type="entry name" value="Class-I_PLP-dep_aminotransf"/>
</dbReference>
<evidence type="ECO:0000259" key="7">
    <source>
        <dbReference type="Pfam" id="PF00155"/>
    </source>
</evidence>
<dbReference type="GO" id="GO:1901605">
    <property type="term" value="P:alpha-amino acid metabolic process"/>
    <property type="evidence" value="ECO:0007669"/>
    <property type="project" value="TreeGrafter"/>
</dbReference>
<dbReference type="InterPro" id="IPR015422">
    <property type="entry name" value="PyrdxlP-dep_Trfase_small"/>
</dbReference>
<keyword evidence="9" id="KW-1185">Reference proteome</keyword>
<dbReference type="PANTHER" id="PTHR42790">
    <property type="entry name" value="AMINOTRANSFERASE"/>
    <property type="match status" value="1"/>
</dbReference>
<evidence type="ECO:0000256" key="6">
    <source>
        <dbReference type="ARBA" id="ARBA00022898"/>
    </source>
</evidence>
<organism evidence="8 9">
    <name type="scientific">Sporolactobacillus nakayamae</name>
    <dbReference type="NCBI Taxonomy" id="269670"/>
    <lineage>
        <taxon>Bacteria</taxon>
        <taxon>Bacillati</taxon>
        <taxon>Bacillota</taxon>
        <taxon>Bacilli</taxon>
        <taxon>Bacillales</taxon>
        <taxon>Sporolactobacillaceae</taxon>
        <taxon>Sporolactobacillus</taxon>
    </lineage>
</organism>
<dbReference type="InterPro" id="IPR015424">
    <property type="entry name" value="PyrdxlP-dep_Trfase"/>
</dbReference>
<comment type="cofactor">
    <cofactor evidence="1">
        <name>pyridoxal 5'-phosphate</name>
        <dbReference type="ChEBI" id="CHEBI:597326"/>
    </cofactor>
</comment>
<keyword evidence="6" id="KW-0663">Pyridoxal phosphate</keyword>
<dbReference type="Proteomes" id="UP000198752">
    <property type="component" value="Unassembled WGS sequence"/>
</dbReference>
<dbReference type="SUPFAM" id="SSF53383">
    <property type="entry name" value="PLP-dependent transferases"/>
    <property type="match status" value="1"/>
</dbReference>
<evidence type="ECO:0000313" key="9">
    <source>
        <dbReference type="Proteomes" id="UP000198752"/>
    </source>
</evidence>
<name>A0A1I2U640_9BACL</name>
<accession>A0A1I2U640</accession>
<dbReference type="Gene3D" id="3.40.640.10">
    <property type="entry name" value="Type I PLP-dependent aspartate aminotransferase-like (Major domain)"/>
    <property type="match status" value="1"/>
</dbReference>
<dbReference type="InterPro" id="IPR004839">
    <property type="entry name" value="Aminotransferase_I/II_large"/>
</dbReference>
<dbReference type="Gene3D" id="3.90.1150.10">
    <property type="entry name" value="Aspartate Aminotransferase, domain 1"/>
    <property type="match status" value="1"/>
</dbReference>
<evidence type="ECO:0000256" key="2">
    <source>
        <dbReference type="ARBA" id="ARBA00007441"/>
    </source>
</evidence>
<evidence type="ECO:0000256" key="5">
    <source>
        <dbReference type="ARBA" id="ARBA00022679"/>
    </source>
</evidence>